<evidence type="ECO:0000313" key="7">
    <source>
        <dbReference type="WBParaSite" id="TASK_0000325101-mRNA-1"/>
    </source>
</evidence>
<proteinExistence type="predicted"/>
<reference evidence="7" key="1">
    <citation type="submission" date="2017-02" db="UniProtKB">
        <authorList>
            <consortium name="WormBaseParasite"/>
        </authorList>
    </citation>
    <scope>IDENTIFICATION</scope>
</reference>
<evidence type="ECO:0000313" key="6">
    <source>
        <dbReference type="Proteomes" id="UP000282613"/>
    </source>
</evidence>
<dbReference type="GO" id="GO:0034511">
    <property type="term" value="F:U3 snoRNA binding"/>
    <property type="evidence" value="ECO:0007669"/>
    <property type="project" value="TreeGrafter"/>
</dbReference>
<dbReference type="GO" id="GO:0000479">
    <property type="term" value="P:endonucleolytic cleavage of tricistronic rRNA transcript (SSU-rRNA, 5.8S rRNA, LSU-rRNA)"/>
    <property type="evidence" value="ECO:0007669"/>
    <property type="project" value="TreeGrafter"/>
</dbReference>
<feature type="region of interest" description="Disordered" evidence="3">
    <location>
        <begin position="1"/>
        <end position="43"/>
    </location>
</feature>
<dbReference type="InterPro" id="IPR039761">
    <property type="entry name" value="Bms1/Tsr1"/>
</dbReference>
<reference evidence="5 6" key="2">
    <citation type="submission" date="2018-11" db="EMBL/GenBank/DDBJ databases">
        <authorList>
            <consortium name="Pathogen Informatics"/>
        </authorList>
    </citation>
    <scope>NUCLEOTIDE SEQUENCE [LARGE SCALE GENOMIC DNA]</scope>
</reference>
<evidence type="ECO:0000313" key="5">
    <source>
        <dbReference type="EMBL" id="VDK31502.1"/>
    </source>
</evidence>
<sequence>MGLQRHVSGSLKQANKRHKGGRKTSTSASSSNRLGVSKKELPRRARKLLAKQQRMRKTKEISVAQSQTEIPITCFLLPLCNSIDLSLAKVMLAKGDPKSIKHEISCIHSPKNSYGADYLYAPTVKKSFCFVGGNYGDLFGCLDLARIADWIIFILPGDVSKIDPDFYSELMLSLYSQGLPPSVFVVMSNLSDRKGLLSMIQTKFSVSDGKVRALNSIGDAQSLLRFLSQSQKKPALSAANSYLATKSALKVGTAATRLRSGMLVEAISLMPHEENEGEVYLCLEGLLRGWDLPLFDIATSSADQRRTGCPYMHITGWGDFPLRSATWTEYKPSRKPHQPLPRSFNWRATSGPDEHLADALSTAWNNLQLSDDEDYTELDESEKDEDRMVVDDDEEEEEEGAKVEYATSDSDNESIYFEAIDSEATSSKVVSFKTESIVPASPTSKCKTLAEKIRAAKTELQFPDEISVQGVCPVSVSVHGQQIMTPPFPMNTAKYSGNFCFSILSFATYDSSVASNFEYVFCRFENYAHNRRTLIKHTLRLLRQLAGETNTEPTSIPSGSITSLTLGPVPQAIGAAMLELHTDRNHLRPLTVWSLLPYERCMSVLHFTMHKRQPEPEPLMDEDAEGGKFDPDPIMAKEPMLFQVRSSIVNDVDLSKVCRSQICFSASRVTVDVYLLSAQVGIRRFTASPIYSQPSKAANTNSKMERFFTLSSSPIVATMYAPVAYAPQTVLQFRIEPFKSIPKMAVGRLVATGSVLSVDPTRAIIKRILLSGHPYKINKRSAVVRYMFHTPEDVEYFKPIQLHTKSGAAGHIKQSVGTHGLMKCLFDRQLNASDVVLMPLYKRVFPKMNFDAQVTLKVAETNMAGRFETTQNTQPVVSVLKSNRRQQEAEFMHSNTLTPDEEALFV</sequence>
<evidence type="ECO:0000259" key="4">
    <source>
        <dbReference type="SMART" id="SM01362"/>
    </source>
</evidence>
<dbReference type="GO" id="GO:0000462">
    <property type="term" value="P:maturation of SSU-rRNA from tricistronic rRNA transcript (SSU-rRNA, 5.8S rRNA, LSU-rRNA)"/>
    <property type="evidence" value="ECO:0007669"/>
    <property type="project" value="TreeGrafter"/>
</dbReference>
<dbReference type="GO" id="GO:0005525">
    <property type="term" value="F:GTP binding"/>
    <property type="evidence" value="ECO:0007669"/>
    <property type="project" value="TreeGrafter"/>
</dbReference>
<dbReference type="AlphaFoldDB" id="A0A0R3W0Q0"/>
<dbReference type="OrthoDB" id="119302at2759"/>
<accession>A0A0R3W0Q0</accession>
<dbReference type="STRING" id="60517.A0A0R3W0Q0"/>
<comment type="function">
    <text evidence="1">Required during maturation of the 40S ribosomal subunit in the nucleolus.</text>
</comment>
<feature type="domain" description="Ribosome biogenesis protein BMS1/TSR1 C-terminal" evidence="4">
    <location>
        <begin position="382"/>
        <end position="844"/>
    </location>
</feature>
<dbReference type="Proteomes" id="UP000282613">
    <property type="component" value="Unassembled WGS sequence"/>
</dbReference>
<dbReference type="SMART" id="SM01362">
    <property type="entry name" value="DUF663"/>
    <property type="match status" value="1"/>
</dbReference>
<dbReference type="WBParaSite" id="TASK_0000325101-mRNA-1">
    <property type="protein sequence ID" value="TASK_0000325101-mRNA-1"/>
    <property type="gene ID" value="TASK_0000325101"/>
</dbReference>
<feature type="compositionally biased region" description="Polar residues" evidence="3">
    <location>
        <begin position="23"/>
        <end position="34"/>
    </location>
</feature>
<keyword evidence="6" id="KW-1185">Reference proteome</keyword>
<dbReference type="Pfam" id="PF04950">
    <property type="entry name" value="RIBIOP_C"/>
    <property type="match status" value="1"/>
</dbReference>
<protein>
    <recommendedName>
        <fullName evidence="2">Pre-rRNA-processing protein TSR1 homolog</fullName>
    </recommendedName>
</protein>
<dbReference type="Pfam" id="PF22298">
    <property type="entry name" value="Tsr1_G-like"/>
    <property type="match status" value="1"/>
</dbReference>
<dbReference type="GO" id="GO:0030688">
    <property type="term" value="C:preribosome, small subunit precursor"/>
    <property type="evidence" value="ECO:0007669"/>
    <property type="project" value="TreeGrafter"/>
</dbReference>
<evidence type="ECO:0000256" key="2">
    <source>
        <dbReference type="ARBA" id="ARBA00040070"/>
    </source>
</evidence>
<evidence type="ECO:0000256" key="3">
    <source>
        <dbReference type="SAM" id="MobiDB-lite"/>
    </source>
</evidence>
<evidence type="ECO:0000256" key="1">
    <source>
        <dbReference type="ARBA" id="ARBA00037087"/>
    </source>
</evidence>
<gene>
    <name evidence="5" type="ORF">TASK_LOCUS3252</name>
</gene>
<dbReference type="GO" id="GO:0003924">
    <property type="term" value="F:GTPase activity"/>
    <property type="evidence" value="ECO:0007669"/>
    <property type="project" value="TreeGrafter"/>
</dbReference>
<dbReference type="PANTHER" id="PTHR12858:SF1">
    <property type="entry name" value="PRE-RRNA-PROCESSING PROTEIN TSR1 HOMOLOG"/>
    <property type="match status" value="1"/>
</dbReference>
<feature type="region of interest" description="Disordered" evidence="3">
    <location>
        <begin position="371"/>
        <end position="407"/>
    </location>
</feature>
<feature type="compositionally biased region" description="Acidic residues" evidence="3">
    <location>
        <begin position="371"/>
        <end position="383"/>
    </location>
</feature>
<dbReference type="InterPro" id="IPR007034">
    <property type="entry name" value="BMS1_TSR1_C"/>
</dbReference>
<dbReference type="EMBL" id="UYRS01018292">
    <property type="protein sequence ID" value="VDK31502.1"/>
    <property type="molecule type" value="Genomic_DNA"/>
</dbReference>
<name>A0A0R3W0Q0_TAEAS</name>
<organism evidence="7">
    <name type="scientific">Taenia asiatica</name>
    <name type="common">Asian tapeworm</name>
    <dbReference type="NCBI Taxonomy" id="60517"/>
    <lineage>
        <taxon>Eukaryota</taxon>
        <taxon>Metazoa</taxon>
        <taxon>Spiralia</taxon>
        <taxon>Lophotrochozoa</taxon>
        <taxon>Platyhelminthes</taxon>
        <taxon>Cestoda</taxon>
        <taxon>Eucestoda</taxon>
        <taxon>Cyclophyllidea</taxon>
        <taxon>Taeniidae</taxon>
        <taxon>Taenia</taxon>
    </lineage>
</organism>
<dbReference type="PANTHER" id="PTHR12858">
    <property type="entry name" value="RIBOSOME BIOGENESIS PROTEIN"/>
    <property type="match status" value="1"/>
</dbReference>